<protein>
    <submittedName>
        <fullName evidence="2">Uncharacterized protein</fullName>
    </submittedName>
</protein>
<proteinExistence type="predicted"/>
<dbReference type="Proteomes" id="UP000756132">
    <property type="component" value="Chromosome 7"/>
</dbReference>
<reference evidence="2" key="2">
    <citation type="journal article" date="2022" name="Microb. Genom.">
        <title>A chromosome-scale genome assembly of the tomato pathogen Cladosporium fulvum reveals a compartmentalized genome architecture and the presence of a dispensable chromosome.</title>
        <authorList>
            <person name="Zaccaron A.Z."/>
            <person name="Chen L.H."/>
            <person name="Samaras A."/>
            <person name="Stergiopoulos I."/>
        </authorList>
    </citation>
    <scope>NUCLEOTIDE SEQUENCE</scope>
    <source>
        <strain evidence="2">Race5_Kim</strain>
    </source>
</reference>
<feature type="signal peptide" evidence="1">
    <location>
        <begin position="1"/>
        <end position="16"/>
    </location>
</feature>
<dbReference type="EMBL" id="CP090169">
    <property type="protein sequence ID" value="UJO20156.1"/>
    <property type="molecule type" value="Genomic_DNA"/>
</dbReference>
<reference evidence="2" key="1">
    <citation type="submission" date="2021-12" db="EMBL/GenBank/DDBJ databases">
        <authorList>
            <person name="Zaccaron A."/>
            <person name="Stergiopoulos I."/>
        </authorList>
    </citation>
    <scope>NUCLEOTIDE SEQUENCE</scope>
    <source>
        <strain evidence="2">Race5_Kim</strain>
    </source>
</reference>
<feature type="chain" id="PRO_5040327968" evidence="1">
    <location>
        <begin position="17"/>
        <end position="139"/>
    </location>
</feature>
<dbReference type="GeneID" id="71989761"/>
<dbReference type="OrthoDB" id="3959840at2759"/>
<accession>A0A9Q8URW7</accession>
<sequence>MQVLTLLLATTAVITASPIPANSATETLDHTNLTKRSSAMCLDCFSCKAKQQGPVLKYTLRIGAPYINGAGCDSIKKQLTDDDSVPEIDSWSCKDDKGMTKISFVAWDYNQGWQISQAFNRAYPSIKAKHPYGFNCPNN</sequence>
<dbReference type="KEGG" id="ffu:CLAFUR5_09883"/>
<name>A0A9Q8URW7_PASFU</name>
<keyword evidence="3" id="KW-1185">Reference proteome</keyword>
<organism evidence="2 3">
    <name type="scientific">Passalora fulva</name>
    <name type="common">Tomato leaf mold</name>
    <name type="synonym">Cladosporium fulvum</name>
    <dbReference type="NCBI Taxonomy" id="5499"/>
    <lineage>
        <taxon>Eukaryota</taxon>
        <taxon>Fungi</taxon>
        <taxon>Dikarya</taxon>
        <taxon>Ascomycota</taxon>
        <taxon>Pezizomycotina</taxon>
        <taxon>Dothideomycetes</taxon>
        <taxon>Dothideomycetidae</taxon>
        <taxon>Mycosphaerellales</taxon>
        <taxon>Mycosphaerellaceae</taxon>
        <taxon>Fulvia</taxon>
    </lineage>
</organism>
<evidence type="ECO:0000256" key="1">
    <source>
        <dbReference type="SAM" id="SignalP"/>
    </source>
</evidence>
<keyword evidence="1" id="KW-0732">Signal</keyword>
<evidence type="ECO:0000313" key="2">
    <source>
        <dbReference type="EMBL" id="UJO20156.1"/>
    </source>
</evidence>
<dbReference type="RefSeq" id="XP_047764522.1">
    <property type="nucleotide sequence ID" value="XM_047909031.1"/>
</dbReference>
<evidence type="ECO:0000313" key="3">
    <source>
        <dbReference type="Proteomes" id="UP000756132"/>
    </source>
</evidence>
<gene>
    <name evidence="2" type="ORF">CLAFUR5_09883</name>
</gene>
<dbReference type="AlphaFoldDB" id="A0A9Q8URW7"/>